<sequence>MKARFVVSIVLVVLGVGIPAPAPTAAADTLPTVIELPAGFRPEGIAIGKLPEAFVGSMADGSVYRVDLTTGRGAILSRGPGTPALGLGLDDRGRLFVAGGPAGDARIVDTRTGTVLATYQLGTPPETFVNDVAFTSTGAWFTDSRSPVLYHLPLDTDGTLPAPTAVERIRLTGDIAYAPDEFNANGIVAAPAGTGLIIVQSATGRLFHVDPETGTTHGIDLGSESVPDGDGLLITGDTLYVVQNRFDTIAEIALHRGGLTGTLLRRLTDPHLEQPSTIAAHAGRFYLPNTRFATSPAPTTPYTVAVLD</sequence>
<evidence type="ECO:0008006" key="4">
    <source>
        <dbReference type="Google" id="ProtNLM"/>
    </source>
</evidence>
<name>A0A7G1KS63_9NOCA</name>
<gene>
    <name evidence="2" type="ORF">NWFMUON74_51480</name>
</gene>
<feature type="chain" id="PRO_5038337027" description="Superoxide dismutase" evidence="1">
    <location>
        <begin position="23"/>
        <end position="308"/>
    </location>
</feature>
<organism evidence="2 3">
    <name type="scientific">Nocardia wallacei</name>
    <dbReference type="NCBI Taxonomy" id="480035"/>
    <lineage>
        <taxon>Bacteria</taxon>
        <taxon>Bacillati</taxon>
        <taxon>Actinomycetota</taxon>
        <taxon>Actinomycetes</taxon>
        <taxon>Mycobacteriales</taxon>
        <taxon>Nocardiaceae</taxon>
        <taxon>Nocardia</taxon>
    </lineage>
</organism>
<keyword evidence="1" id="KW-0732">Signal</keyword>
<accession>A0A7G1KS63</accession>
<dbReference type="GeneID" id="80349586"/>
<dbReference type="EMBL" id="AP023396">
    <property type="protein sequence ID" value="BCK57376.1"/>
    <property type="molecule type" value="Genomic_DNA"/>
</dbReference>
<dbReference type="InterPro" id="IPR011042">
    <property type="entry name" value="6-blade_b-propeller_TolB-like"/>
</dbReference>
<evidence type="ECO:0000256" key="1">
    <source>
        <dbReference type="SAM" id="SignalP"/>
    </source>
</evidence>
<dbReference type="Gene3D" id="2.120.10.30">
    <property type="entry name" value="TolB, C-terminal domain"/>
    <property type="match status" value="1"/>
</dbReference>
<evidence type="ECO:0000313" key="3">
    <source>
        <dbReference type="Proteomes" id="UP000516173"/>
    </source>
</evidence>
<feature type="signal peptide" evidence="1">
    <location>
        <begin position="1"/>
        <end position="22"/>
    </location>
</feature>
<dbReference type="KEGG" id="nwl:NWFMUON74_51480"/>
<dbReference type="Proteomes" id="UP000516173">
    <property type="component" value="Chromosome"/>
</dbReference>
<proteinExistence type="predicted"/>
<reference evidence="2 3" key="1">
    <citation type="submission" date="2020-08" db="EMBL/GenBank/DDBJ databases">
        <title>Genome Sequencing of Nocardia wallacei strain FMUON74 and assembly.</title>
        <authorList>
            <person name="Toyokawa M."/>
            <person name="Uesaka K."/>
        </authorList>
    </citation>
    <scope>NUCLEOTIDE SEQUENCE [LARGE SCALE GENOMIC DNA]</scope>
    <source>
        <strain evidence="2 3">FMUON74</strain>
    </source>
</reference>
<dbReference type="SUPFAM" id="SSF63829">
    <property type="entry name" value="Calcium-dependent phosphotriesterase"/>
    <property type="match status" value="1"/>
</dbReference>
<dbReference type="AlphaFoldDB" id="A0A7G1KS63"/>
<dbReference type="RefSeq" id="WP_187684285.1">
    <property type="nucleotide sequence ID" value="NZ_AP023396.1"/>
</dbReference>
<keyword evidence="3" id="KW-1185">Reference proteome</keyword>
<evidence type="ECO:0000313" key="2">
    <source>
        <dbReference type="EMBL" id="BCK57376.1"/>
    </source>
</evidence>
<protein>
    <recommendedName>
        <fullName evidence="4">Superoxide dismutase</fullName>
    </recommendedName>
</protein>